<dbReference type="Proteomes" id="UP001597180">
    <property type="component" value="Unassembled WGS sequence"/>
</dbReference>
<dbReference type="InterPro" id="IPR006129">
    <property type="entry name" value="AdhesinB"/>
</dbReference>
<dbReference type="InterPro" id="IPR006127">
    <property type="entry name" value="ZnuA-like"/>
</dbReference>
<reference evidence="8" key="1">
    <citation type="journal article" date="2019" name="Int. J. Syst. Evol. Microbiol.">
        <title>The Global Catalogue of Microorganisms (GCM) 10K type strain sequencing project: providing services to taxonomists for standard genome sequencing and annotation.</title>
        <authorList>
            <consortium name="The Broad Institute Genomics Platform"/>
            <consortium name="The Broad Institute Genome Sequencing Center for Infectious Disease"/>
            <person name="Wu L."/>
            <person name="Ma J."/>
        </authorList>
    </citation>
    <scope>NUCLEOTIDE SEQUENCE [LARGE SCALE GENOMIC DNA]</scope>
    <source>
        <strain evidence="8">CCUG 53270</strain>
    </source>
</reference>
<sequence>MKSLFSTKLLSLVLVTGMVTAGCSAADQAAPSKPDSKLNAESGTGKDIPVQQAKLKVVTSFYPLYEFARQVAGDKAEVVNLVPGGMEPHDWEPTAQDMKLIQDAGVFVYNGAGMESWADKVLGSINKDKTAVVEASKQMELLEGTEHDEEEHDHDHDHGKETGDTQDGHHDHGPADPHVWLDPVLAQQEVQSIQAALEQADPANKEVYKKNAAAYIAKLKELDQSFKDGLASAKRKEFVTQHAAFGYLAKRYGLTQVPIAGLSPEQEPSPGQMGEIIRFAKDKQVKTIFFETLVNPKVAETVARELGAKTAVLNPIEGLTEEDKAKQLDYIGIMLNNLVALKAALNE</sequence>
<feature type="region of interest" description="Disordered" evidence="5">
    <location>
        <begin position="145"/>
        <end position="179"/>
    </location>
</feature>
<comment type="similarity">
    <text evidence="1 4">Belongs to the bacterial solute-binding protein 9 family.</text>
</comment>
<dbReference type="PANTHER" id="PTHR42953:SF3">
    <property type="entry name" value="HIGH-AFFINITY ZINC UPTAKE SYSTEM PROTEIN ZNUA"/>
    <property type="match status" value="1"/>
</dbReference>
<dbReference type="RefSeq" id="WP_345589923.1">
    <property type="nucleotide sequence ID" value="NZ_BAABJG010000021.1"/>
</dbReference>
<evidence type="ECO:0000256" key="1">
    <source>
        <dbReference type="ARBA" id="ARBA00011028"/>
    </source>
</evidence>
<dbReference type="Gene3D" id="3.40.50.1980">
    <property type="entry name" value="Nitrogenase molybdenum iron protein domain"/>
    <property type="match status" value="2"/>
</dbReference>
<comment type="caution">
    <text evidence="7">The sequence shown here is derived from an EMBL/GenBank/DDBJ whole genome shotgun (WGS) entry which is preliminary data.</text>
</comment>
<evidence type="ECO:0000256" key="4">
    <source>
        <dbReference type="RuleBase" id="RU003512"/>
    </source>
</evidence>
<evidence type="ECO:0000313" key="8">
    <source>
        <dbReference type="Proteomes" id="UP001597180"/>
    </source>
</evidence>
<dbReference type="InterPro" id="IPR050492">
    <property type="entry name" value="Bact_metal-bind_prot9"/>
</dbReference>
<feature type="chain" id="PRO_5047108670" evidence="6">
    <location>
        <begin position="22"/>
        <end position="347"/>
    </location>
</feature>
<organism evidence="7 8">
    <name type="scientific">Paenibacillus vulneris</name>
    <dbReference type="NCBI Taxonomy" id="1133364"/>
    <lineage>
        <taxon>Bacteria</taxon>
        <taxon>Bacillati</taxon>
        <taxon>Bacillota</taxon>
        <taxon>Bacilli</taxon>
        <taxon>Bacillales</taxon>
        <taxon>Paenibacillaceae</taxon>
        <taxon>Paenibacillus</taxon>
    </lineage>
</organism>
<dbReference type="CDD" id="cd01017">
    <property type="entry name" value="AdcA"/>
    <property type="match status" value="1"/>
</dbReference>
<dbReference type="PRINTS" id="PR00691">
    <property type="entry name" value="ADHESINB"/>
</dbReference>
<evidence type="ECO:0000256" key="2">
    <source>
        <dbReference type="ARBA" id="ARBA00022448"/>
    </source>
</evidence>
<evidence type="ECO:0000256" key="3">
    <source>
        <dbReference type="ARBA" id="ARBA00022729"/>
    </source>
</evidence>
<dbReference type="PRINTS" id="PR00690">
    <property type="entry name" value="ADHESNFAMILY"/>
</dbReference>
<feature type="signal peptide" evidence="6">
    <location>
        <begin position="1"/>
        <end position="21"/>
    </location>
</feature>
<dbReference type="EMBL" id="JBHTLU010000015">
    <property type="protein sequence ID" value="MFD1221275.1"/>
    <property type="molecule type" value="Genomic_DNA"/>
</dbReference>
<dbReference type="InterPro" id="IPR006128">
    <property type="entry name" value="Lipoprotein_PsaA-like"/>
</dbReference>
<evidence type="ECO:0000256" key="6">
    <source>
        <dbReference type="SAM" id="SignalP"/>
    </source>
</evidence>
<proteinExistence type="inferred from homology"/>
<dbReference type="Pfam" id="PF01297">
    <property type="entry name" value="ZnuA"/>
    <property type="match status" value="1"/>
</dbReference>
<dbReference type="PANTHER" id="PTHR42953">
    <property type="entry name" value="HIGH-AFFINITY ZINC UPTAKE SYSTEM PROTEIN ZNUA-RELATED"/>
    <property type="match status" value="1"/>
</dbReference>
<accession>A0ABW3UNU4</accession>
<evidence type="ECO:0000256" key="5">
    <source>
        <dbReference type="SAM" id="MobiDB-lite"/>
    </source>
</evidence>
<keyword evidence="3 6" id="KW-0732">Signal</keyword>
<protein>
    <submittedName>
        <fullName evidence="7">Metal ABC transporter substrate-binding protein</fullName>
    </submittedName>
</protein>
<keyword evidence="2 4" id="KW-0813">Transport</keyword>
<feature type="compositionally biased region" description="Basic and acidic residues" evidence="5">
    <location>
        <begin position="153"/>
        <end position="175"/>
    </location>
</feature>
<evidence type="ECO:0000313" key="7">
    <source>
        <dbReference type="EMBL" id="MFD1221275.1"/>
    </source>
</evidence>
<name>A0ABW3UNU4_9BACL</name>
<dbReference type="SUPFAM" id="SSF53807">
    <property type="entry name" value="Helical backbone' metal receptor"/>
    <property type="match status" value="1"/>
</dbReference>
<gene>
    <name evidence="7" type="ORF">ACFQ4B_14210</name>
</gene>
<keyword evidence="8" id="KW-1185">Reference proteome</keyword>
<dbReference type="PROSITE" id="PS51257">
    <property type="entry name" value="PROKAR_LIPOPROTEIN"/>
    <property type="match status" value="1"/>
</dbReference>